<dbReference type="VEuPathDB" id="FungiDB:PTTG_26997"/>
<evidence type="ECO:0000313" key="3">
    <source>
        <dbReference type="Proteomes" id="UP000005240"/>
    </source>
</evidence>
<reference evidence="1" key="1">
    <citation type="submission" date="2009-11" db="EMBL/GenBank/DDBJ databases">
        <authorList>
            <consortium name="The Broad Institute Genome Sequencing Platform"/>
            <person name="Ward D."/>
            <person name="Feldgarden M."/>
            <person name="Earl A."/>
            <person name="Young S.K."/>
            <person name="Zeng Q."/>
            <person name="Koehrsen M."/>
            <person name="Alvarado L."/>
            <person name="Berlin A."/>
            <person name="Bochicchio J."/>
            <person name="Borenstein D."/>
            <person name="Chapman S.B."/>
            <person name="Chen Z."/>
            <person name="Engels R."/>
            <person name="Freedman E."/>
            <person name="Gellesch M."/>
            <person name="Goldberg J."/>
            <person name="Griggs A."/>
            <person name="Gujja S."/>
            <person name="Heilman E."/>
            <person name="Heiman D."/>
            <person name="Hepburn T."/>
            <person name="Howarth C."/>
            <person name="Jen D."/>
            <person name="Larson L."/>
            <person name="Lewis B."/>
            <person name="Mehta T."/>
            <person name="Park D."/>
            <person name="Pearson M."/>
            <person name="Roberts A."/>
            <person name="Saif S."/>
            <person name="Shea T."/>
            <person name="Shenoy N."/>
            <person name="Sisk P."/>
            <person name="Stolte C."/>
            <person name="Sykes S."/>
            <person name="Thomson T."/>
            <person name="Walk T."/>
            <person name="White J."/>
            <person name="Yandava C."/>
            <person name="Izard J."/>
            <person name="Baranova O.V."/>
            <person name="Blanton J.M."/>
            <person name="Tanner A.C."/>
            <person name="Dewhirst F.E."/>
            <person name="Haas B."/>
            <person name="Nusbaum C."/>
            <person name="Birren B."/>
        </authorList>
    </citation>
    <scope>NUCLEOTIDE SEQUENCE [LARGE SCALE GENOMIC DNA]</scope>
    <source>
        <strain evidence="1">1-1 BBBD Race 1</strain>
    </source>
</reference>
<dbReference type="EnsemblFungi" id="PTTG_26997-t43_1">
    <property type="protein sequence ID" value="PTTG_26997-t43_1-p1"/>
    <property type="gene ID" value="PTTG_26997"/>
</dbReference>
<gene>
    <name evidence="1" type="ORF">PTTG_26997</name>
</gene>
<organism evidence="1">
    <name type="scientific">Puccinia triticina (isolate 1-1 / race 1 (BBBD))</name>
    <name type="common">Brown leaf rust fungus</name>
    <dbReference type="NCBI Taxonomy" id="630390"/>
    <lineage>
        <taxon>Eukaryota</taxon>
        <taxon>Fungi</taxon>
        <taxon>Dikarya</taxon>
        <taxon>Basidiomycota</taxon>
        <taxon>Pucciniomycotina</taxon>
        <taxon>Pucciniomycetes</taxon>
        <taxon>Pucciniales</taxon>
        <taxon>Pucciniaceae</taxon>
        <taxon>Puccinia</taxon>
    </lineage>
</organism>
<evidence type="ECO:0000313" key="1">
    <source>
        <dbReference type="EMBL" id="OAV94353.1"/>
    </source>
</evidence>
<dbReference type="PANTHER" id="PTHR33069:SF3">
    <property type="entry name" value="DYNEIN HEAVY CHAIN TAIL DOMAIN-CONTAINING PROTEIN"/>
    <property type="match status" value="1"/>
</dbReference>
<reference evidence="2" key="4">
    <citation type="submission" date="2025-05" db="UniProtKB">
        <authorList>
            <consortium name="EnsemblFungi"/>
        </authorList>
    </citation>
    <scope>IDENTIFICATION</scope>
    <source>
        <strain evidence="2">isolate 1-1 / race 1 (BBBD)</strain>
    </source>
</reference>
<dbReference type="Proteomes" id="UP000005240">
    <property type="component" value="Unassembled WGS sequence"/>
</dbReference>
<reference evidence="2 3" key="3">
    <citation type="journal article" date="2017" name="G3 (Bethesda)">
        <title>Comparative analysis highlights variable genome content of wheat rusts and divergence of the mating loci.</title>
        <authorList>
            <person name="Cuomo C.A."/>
            <person name="Bakkeren G."/>
            <person name="Khalil H.B."/>
            <person name="Panwar V."/>
            <person name="Joly D."/>
            <person name="Linning R."/>
            <person name="Sakthikumar S."/>
            <person name="Song X."/>
            <person name="Adiconis X."/>
            <person name="Fan L."/>
            <person name="Goldberg J.M."/>
            <person name="Levin J.Z."/>
            <person name="Young S."/>
            <person name="Zeng Q."/>
            <person name="Anikster Y."/>
            <person name="Bruce M."/>
            <person name="Wang M."/>
            <person name="Yin C."/>
            <person name="McCallum B."/>
            <person name="Szabo L.J."/>
            <person name="Hulbert S."/>
            <person name="Chen X."/>
            <person name="Fellers J.P."/>
        </authorList>
    </citation>
    <scope>NUCLEOTIDE SEQUENCE</scope>
    <source>
        <strain evidence="2">isolate 1-1 / race 1 (BBBD)</strain>
        <strain evidence="3">Isolate 1-1 / race 1 (BBBD)</strain>
    </source>
</reference>
<evidence type="ECO:0000313" key="2">
    <source>
        <dbReference type="EnsemblFungi" id="PTTG_26997-t43_1-p1"/>
    </source>
</evidence>
<dbReference type="PANTHER" id="PTHR33069">
    <property type="entry name" value="CHROMOSOME 7, WHOLE GENOME SHOTGUN SEQUENCE-RELATED"/>
    <property type="match status" value="1"/>
</dbReference>
<sequence>MPTRRKVLAPEQTDDQHLKGLKSYQFERLKRRFNHDAIYHINEVCALGHVLFHQIKLAPAVVKPAQLDGCIYRNDFIKDVRYASYGINSIIKSIEASELNLAQEKWAVKLPCINEKIWEIIHAADILQTKQSTEPENLQVRKAAKLAKLSIPMIKLIKIFLTKISKQGINQKRFPTYTKMSLEQNNYLAHLVAIFGEDFKSLQLLYPKIEATGFGAATSRETVQIANDIESHVITTLSPVLMYYLPLIKDTNGFESHTYHKTWFDSWSYVFNLATFNFKYLAKQVEPTP</sequence>
<protein>
    <submittedName>
        <fullName evidence="1 2">Uncharacterized protein</fullName>
    </submittedName>
</protein>
<keyword evidence="3" id="KW-1185">Reference proteome</keyword>
<dbReference type="EMBL" id="ADAS02000040">
    <property type="protein sequence ID" value="OAV94353.1"/>
    <property type="molecule type" value="Genomic_DNA"/>
</dbReference>
<reference evidence="1" key="2">
    <citation type="submission" date="2016-05" db="EMBL/GenBank/DDBJ databases">
        <title>Comparative analysis highlights variable genome content of wheat rusts and divergence of the mating loci.</title>
        <authorList>
            <person name="Cuomo C.A."/>
            <person name="Bakkeren G."/>
            <person name="Szabo L."/>
            <person name="Khalil H."/>
            <person name="Joly D."/>
            <person name="Goldberg J."/>
            <person name="Young S."/>
            <person name="Zeng Q."/>
            <person name="Fellers J."/>
        </authorList>
    </citation>
    <scope>NUCLEOTIDE SEQUENCE [LARGE SCALE GENOMIC DNA]</scope>
    <source>
        <strain evidence="1">1-1 BBBD Race 1</strain>
    </source>
</reference>
<dbReference type="AlphaFoldDB" id="A0A180GQW4"/>
<dbReference type="OrthoDB" id="10524451at2759"/>
<name>A0A180GQW4_PUCT1</name>
<accession>A0A180GQW4</accession>
<proteinExistence type="predicted"/>